<gene>
    <name evidence="11" type="ORF">K460DRAFT_43361</name>
</gene>
<dbReference type="GeneID" id="63855626"/>
<dbReference type="InterPro" id="IPR052288">
    <property type="entry name" value="GH45_Enzymes"/>
</dbReference>
<keyword evidence="8" id="KW-0624">Polysaccharide degradation</keyword>
<evidence type="ECO:0000256" key="9">
    <source>
        <dbReference type="SAM" id="SignalP"/>
    </source>
</evidence>
<evidence type="ECO:0000259" key="10">
    <source>
        <dbReference type="Pfam" id="PF02015"/>
    </source>
</evidence>
<reference evidence="11" key="1">
    <citation type="submission" date="2020-01" db="EMBL/GenBank/DDBJ databases">
        <authorList>
            <consortium name="DOE Joint Genome Institute"/>
            <person name="Haridas S."/>
            <person name="Albert R."/>
            <person name="Binder M."/>
            <person name="Bloem J."/>
            <person name="Labutti K."/>
            <person name="Salamov A."/>
            <person name="Andreopoulos B."/>
            <person name="Baker S.E."/>
            <person name="Barry K."/>
            <person name="Bills G."/>
            <person name="Bluhm B.H."/>
            <person name="Cannon C."/>
            <person name="Castanera R."/>
            <person name="Culley D.E."/>
            <person name="Daum C."/>
            <person name="Ezra D."/>
            <person name="Gonzalez J.B."/>
            <person name="Henrissat B."/>
            <person name="Kuo A."/>
            <person name="Liang C."/>
            <person name="Lipzen A."/>
            <person name="Lutzoni F."/>
            <person name="Magnuson J."/>
            <person name="Mondo S."/>
            <person name="Nolan M."/>
            <person name="Ohm R."/>
            <person name="Pangilinan J."/>
            <person name="Park H.-J."/>
            <person name="Ramirez L."/>
            <person name="Alfaro M."/>
            <person name="Sun H."/>
            <person name="Tritt A."/>
            <person name="Yoshinaga Y."/>
            <person name="Zwiers L.-H."/>
            <person name="Turgeon B.G."/>
            <person name="Goodwin S.B."/>
            <person name="Spatafora J.W."/>
            <person name="Crous P.W."/>
            <person name="Grigoriev I.V."/>
        </authorList>
    </citation>
    <scope>NUCLEOTIDE SEQUENCE</scope>
    <source>
        <strain evidence="11">CBS 394.84</strain>
    </source>
</reference>
<dbReference type="SUPFAM" id="SSF50685">
    <property type="entry name" value="Barwin-like endoglucanases"/>
    <property type="match status" value="1"/>
</dbReference>
<dbReference type="PANTHER" id="PTHR39730">
    <property type="entry name" value="ENDOGLUCANASE 1"/>
    <property type="match status" value="1"/>
</dbReference>
<evidence type="ECO:0000256" key="7">
    <source>
        <dbReference type="ARBA" id="ARBA00023295"/>
    </source>
</evidence>
<evidence type="ECO:0000256" key="5">
    <source>
        <dbReference type="ARBA" id="ARBA00023001"/>
    </source>
</evidence>
<feature type="domain" description="Glycosyl hydrolases family 45 active site" evidence="10">
    <location>
        <begin position="32"/>
        <end position="234"/>
    </location>
</feature>
<keyword evidence="4 11" id="KW-0378">Hydrolase</keyword>
<protein>
    <recommendedName>
        <fullName evidence="3">cellulase</fullName>
        <ecNumber evidence="3">3.2.1.4</ecNumber>
    </recommendedName>
</protein>
<name>A0A9P4LFA9_9PLEO</name>
<dbReference type="GO" id="GO:0008810">
    <property type="term" value="F:cellulase activity"/>
    <property type="evidence" value="ECO:0007669"/>
    <property type="project" value="UniProtKB-EC"/>
</dbReference>
<dbReference type="Gene3D" id="2.40.40.10">
    <property type="entry name" value="RlpA-like domain"/>
    <property type="match status" value="1"/>
</dbReference>
<keyword evidence="9" id="KW-0732">Signal</keyword>
<dbReference type="Pfam" id="PF02015">
    <property type="entry name" value="Glyco_hydro_45"/>
    <property type="match status" value="1"/>
</dbReference>
<keyword evidence="6" id="KW-0119">Carbohydrate metabolism</keyword>
<evidence type="ECO:0000313" key="12">
    <source>
        <dbReference type="Proteomes" id="UP000800039"/>
    </source>
</evidence>
<evidence type="ECO:0000256" key="6">
    <source>
        <dbReference type="ARBA" id="ARBA00023277"/>
    </source>
</evidence>
<dbReference type="OrthoDB" id="10035502at2759"/>
<proteinExistence type="inferred from homology"/>
<feature type="signal peptide" evidence="9">
    <location>
        <begin position="1"/>
        <end position="20"/>
    </location>
</feature>
<keyword evidence="7" id="KW-0326">Glycosidase</keyword>
<evidence type="ECO:0000256" key="2">
    <source>
        <dbReference type="ARBA" id="ARBA00007793"/>
    </source>
</evidence>
<dbReference type="InterPro" id="IPR000334">
    <property type="entry name" value="Glyco_hydro_45"/>
</dbReference>
<evidence type="ECO:0000256" key="8">
    <source>
        <dbReference type="ARBA" id="ARBA00023326"/>
    </source>
</evidence>
<comment type="similarity">
    <text evidence="2">Belongs to the glycosyl hydrolase 45 (cellulase K) family.</text>
</comment>
<keyword evidence="12" id="KW-1185">Reference proteome</keyword>
<evidence type="ECO:0000313" key="11">
    <source>
        <dbReference type="EMBL" id="KAF1851884.1"/>
    </source>
</evidence>
<dbReference type="RefSeq" id="XP_040794447.1">
    <property type="nucleotide sequence ID" value="XM_040938371.1"/>
</dbReference>
<dbReference type="EC" id="3.2.1.4" evidence="3"/>
<dbReference type="AlphaFoldDB" id="A0A9P4LFA9"/>
<accession>A0A9P4LFA9</accession>
<keyword evidence="5" id="KW-0136">Cellulose degradation</keyword>
<evidence type="ECO:0000256" key="1">
    <source>
        <dbReference type="ARBA" id="ARBA00000966"/>
    </source>
</evidence>
<comment type="caution">
    <text evidence="11">The sequence shown here is derived from an EMBL/GenBank/DDBJ whole genome shotgun (WGS) entry which is preliminary data.</text>
</comment>
<dbReference type="GO" id="GO:0030245">
    <property type="term" value="P:cellulose catabolic process"/>
    <property type="evidence" value="ECO:0007669"/>
    <property type="project" value="UniProtKB-KW"/>
</dbReference>
<feature type="chain" id="PRO_5040449332" description="cellulase" evidence="9">
    <location>
        <begin position="21"/>
        <end position="272"/>
    </location>
</feature>
<dbReference type="InterPro" id="IPR036908">
    <property type="entry name" value="RlpA-like_sf"/>
</dbReference>
<dbReference type="Proteomes" id="UP000800039">
    <property type="component" value="Unassembled WGS sequence"/>
</dbReference>
<comment type="catalytic activity">
    <reaction evidence="1">
        <text>Endohydrolysis of (1-&gt;4)-beta-D-glucosidic linkages in cellulose, lichenin and cereal beta-D-glucans.</text>
        <dbReference type="EC" id="3.2.1.4"/>
    </reaction>
</comment>
<dbReference type="EMBL" id="ML976614">
    <property type="protein sequence ID" value="KAF1851884.1"/>
    <property type="molecule type" value="Genomic_DNA"/>
</dbReference>
<evidence type="ECO:0000256" key="3">
    <source>
        <dbReference type="ARBA" id="ARBA00012601"/>
    </source>
</evidence>
<evidence type="ECO:0000256" key="4">
    <source>
        <dbReference type="ARBA" id="ARBA00022801"/>
    </source>
</evidence>
<organism evidence="11 12">
    <name type="scientific">Cucurbitaria berberidis CBS 394.84</name>
    <dbReference type="NCBI Taxonomy" id="1168544"/>
    <lineage>
        <taxon>Eukaryota</taxon>
        <taxon>Fungi</taxon>
        <taxon>Dikarya</taxon>
        <taxon>Ascomycota</taxon>
        <taxon>Pezizomycotina</taxon>
        <taxon>Dothideomycetes</taxon>
        <taxon>Pleosporomycetidae</taxon>
        <taxon>Pleosporales</taxon>
        <taxon>Pleosporineae</taxon>
        <taxon>Cucurbitariaceae</taxon>
        <taxon>Cucurbitaria</taxon>
    </lineage>
</organism>
<sequence length="272" mass="29125">MTPQFFRNIALSLEFFVALAQCANLNYSGEAVTTRFWDCCKPSCAWDGKADVSKPVVSCSSDDKPTDAAAGTGCNGGLAFQCSNQQPWAVNDTLSYGFAGVFITPDLTRGGIEGAWCCACYQLDFTSEPLIGKSIIVQASNTAYDLRSTNRFSLAIPGGNTTSTNACAQQFGVSQSVFGNDMSGVSSKDDCQNLPEPLRDGCKWRFDWFKDASYPSAKFKRVVCPSDITAKTNCIRNDDKQLAGEKSSAASLTPTTSVMSTFAAVLIGLLSI</sequence>
<dbReference type="PANTHER" id="PTHR39730:SF1">
    <property type="entry name" value="ENDOGLUCANASE 1"/>
    <property type="match status" value="1"/>
</dbReference>